<feature type="region of interest" description="Disordered" evidence="1">
    <location>
        <begin position="333"/>
        <end position="361"/>
    </location>
</feature>
<comment type="caution">
    <text evidence="2">The sequence shown here is derived from an EMBL/GenBank/DDBJ whole genome shotgun (WGS) entry which is preliminary data.</text>
</comment>
<accession>A0AA37XBA2</accession>
<dbReference type="Proteomes" id="UP001157160">
    <property type="component" value="Unassembled WGS sequence"/>
</dbReference>
<dbReference type="AlphaFoldDB" id="A0AA37XBA2"/>
<dbReference type="RefSeq" id="WP_284229874.1">
    <property type="nucleotide sequence ID" value="NZ_BSUL01000001.1"/>
</dbReference>
<dbReference type="EMBL" id="BSUL01000001">
    <property type="protein sequence ID" value="GMA27347.1"/>
    <property type="molecule type" value="Genomic_DNA"/>
</dbReference>
<reference evidence="2 3" key="1">
    <citation type="journal article" date="2014" name="Int. J. Syst. Evol. Microbiol.">
        <title>Complete genome sequence of Corynebacterium casei LMG S-19264T (=DSM 44701T), isolated from a smear-ripened cheese.</title>
        <authorList>
            <consortium name="US DOE Joint Genome Institute (JGI-PGF)"/>
            <person name="Walter F."/>
            <person name="Albersmeier A."/>
            <person name="Kalinowski J."/>
            <person name="Ruckert C."/>
        </authorList>
    </citation>
    <scope>NUCLEOTIDE SEQUENCE [LARGE SCALE GENOMIC DNA]</scope>
    <source>
        <strain evidence="2 3">NBRC 112289</strain>
    </source>
</reference>
<gene>
    <name evidence="2" type="ORF">GCM10025874_06000</name>
</gene>
<protein>
    <submittedName>
        <fullName evidence="2">Uncharacterized protein</fullName>
    </submittedName>
</protein>
<proteinExistence type="predicted"/>
<organism evidence="2 3">
    <name type="scientific">Arenivirga flava</name>
    <dbReference type="NCBI Taxonomy" id="1930060"/>
    <lineage>
        <taxon>Bacteria</taxon>
        <taxon>Bacillati</taxon>
        <taxon>Actinomycetota</taxon>
        <taxon>Actinomycetes</taxon>
        <taxon>Micrococcales</taxon>
        <taxon>Microbacteriaceae</taxon>
        <taxon>Arenivirga</taxon>
    </lineage>
</organism>
<keyword evidence="3" id="KW-1185">Reference proteome</keyword>
<sequence length="361" mass="39676">MEHGDAAEAFADAVLRGPRGRRLCAAILTNRSLELWEQIARAGFEPGDAGLLRQLVDSLDATEVVTTSYEESPRAFLPALREAVRWATYWQQPDAEDRLLAGPEVLTALHPVARALGDSPAAAWWSAPIDRATQHHVAFVEHSHAAPPELGRSAAAIAQWRAGLDAEQARADLRSADPRSAWSGEWWSAPTGLVATTRGFDGFGAVGLQLVEDEIEWLDACLQRLRPRDDARVLELAGPEDWIDLVGRYPLEVTASRRHDWWRATGGEERWLLPDWARVAEEWDGVHLSVTAYLATAGRRLAVGGGSETVLAGWDPDTTHWLADVLEPVGEAEHWHRDGDEDGEGAGWTPVPVLERDESGD</sequence>
<evidence type="ECO:0000256" key="1">
    <source>
        <dbReference type="SAM" id="MobiDB-lite"/>
    </source>
</evidence>
<evidence type="ECO:0000313" key="2">
    <source>
        <dbReference type="EMBL" id="GMA27347.1"/>
    </source>
</evidence>
<name>A0AA37XBA2_9MICO</name>
<evidence type="ECO:0000313" key="3">
    <source>
        <dbReference type="Proteomes" id="UP001157160"/>
    </source>
</evidence>